<evidence type="ECO:0000313" key="2">
    <source>
        <dbReference type="Proteomes" id="UP001054945"/>
    </source>
</evidence>
<keyword evidence="2" id="KW-1185">Reference proteome</keyword>
<gene>
    <name evidence="1" type="ORF">CEXT_534871</name>
</gene>
<evidence type="ECO:0000313" key="1">
    <source>
        <dbReference type="EMBL" id="GIY97314.1"/>
    </source>
</evidence>
<organism evidence="1 2">
    <name type="scientific">Caerostris extrusa</name>
    <name type="common">Bark spider</name>
    <name type="synonym">Caerostris bankana</name>
    <dbReference type="NCBI Taxonomy" id="172846"/>
    <lineage>
        <taxon>Eukaryota</taxon>
        <taxon>Metazoa</taxon>
        <taxon>Ecdysozoa</taxon>
        <taxon>Arthropoda</taxon>
        <taxon>Chelicerata</taxon>
        <taxon>Arachnida</taxon>
        <taxon>Araneae</taxon>
        <taxon>Araneomorphae</taxon>
        <taxon>Entelegynae</taxon>
        <taxon>Araneoidea</taxon>
        <taxon>Araneidae</taxon>
        <taxon>Caerostris</taxon>
    </lineage>
</organism>
<comment type="caution">
    <text evidence="1">The sequence shown here is derived from an EMBL/GenBank/DDBJ whole genome shotgun (WGS) entry which is preliminary data.</text>
</comment>
<proteinExistence type="predicted"/>
<name>A0AAV4XRF5_CAEEX</name>
<dbReference type="Proteomes" id="UP001054945">
    <property type="component" value="Unassembled WGS sequence"/>
</dbReference>
<accession>A0AAV4XRF5</accession>
<dbReference type="AlphaFoldDB" id="A0AAV4XRF5"/>
<dbReference type="EMBL" id="BPLR01018150">
    <property type="protein sequence ID" value="GIY97314.1"/>
    <property type="molecule type" value="Genomic_DNA"/>
</dbReference>
<sequence length="101" mass="11832">MTIACLNTPVIKTPVNLPRPRGRPSSERWNGWWKGAFKILAIKEYSNPLDIRWTFLRHENKFELQKKWKPLHIRKTPPPFECPRIKLECCNFPTEQGGGSC</sequence>
<protein>
    <submittedName>
        <fullName evidence="1">Uncharacterized protein</fullName>
    </submittedName>
</protein>
<reference evidence="1 2" key="1">
    <citation type="submission" date="2021-06" db="EMBL/GenBank/DDBJ databases">
        <title>Caerostris extrusa draft genome.</title>
        <authorList>
            <person name="Kono N."/>
            <person name="Arakawa K."/>
        </authorList>
    </citation>
    <scope>NUCLEOTIDE SEQUENCE [LARGE SCALE GENOMIC DNA]</scope>
</reference>